<reference evidence="2" key="1">
    <citation type="submission" date="2020-10" db="EMBL/GenBank/DDBJ databases">
        <authorList>
            <person name="Gilroy R."/>
        </authorList>
    </citation>
    <scope>NUCLEOTIDE SEQUENCE</scope>
    <source>
        <strain evidence="2">CHK191-8634</strain>
    </source>
</reference>
<feature type="transmembrane region" description="Helical" evidence="1">
    <location>
        <begin position="366"/>
        <end position="393"/>
    </location>
</feature>
<dbReference type="EMBL" id="DVMR01000035">
    <property type="protein sequence ID" value="HIU43463.1"/>
    <property type="molecule type" value="Genomic_DNA"/>
</dbReference>
<proteinExistence type="predicted"/>
<feature type="transmembrane region" description="Helical" evidence="1">
    <location>
        <begin position="252"/>
        <end position="272"/>
    </location>
</feature>
<feature type="transmembrane region" description="Helical" evidence="1">
    <location>
        <begin position="94"/>
        <end position="116"/>
    </location>
</feature>
<name>A0A9D1ITW3_9CLOT</name>
<evidence type="ECO:0000256" key="1">
    <source>
        <dbReference type="SAM" id="Phobius"/>
    </source>
</evidence>
<feature type="transmembrane region" description="Helical" evidence="1">
    <location>
        <begin position="37"/>
        <end position="56"/>
    </location>
</feature>
<feature type="transmembrane region" description="Helical" evidence="1">
    <location>
        <begin position="62"/>
        <end position="82"/>
    </location>
</feature>
<evidence type="ECO:0000313" key="3">
    <source>
        <dbReference type="Proteomes" id="UP000824073"/>
    </source>
</evidence>
<dbReference type="Proteomes" id="UP000824073">
    <property type="component" value="Unassembled WGS sequence"/>
</dbReference>
<keyword evidence="1" id="KW-0812">Transmembrane</keyword>
<sequence length="394" mass="42105">MTTLIGSDQTWLMWMMVAVMAAFSVWGEQKTKWGGKIGAACVAIFSTMILVNIRVLPSSSPVYSAVSDYILPLSIPLLLFQCDLKKIIKESGKMFIVYHVAALGSVIGSLLIGVLFRSTPDIDGIVAMEIGANIGGTVNMVACGNAFNLDQTYISAVAVSANLLVAFLMIGLSAATDSKWVRRNFPHPHVDAFEAQIDTSAGSIAEQYWKPKNVSLLSIALSLATTFVICGVGNLIATWVRSLGLPTILDQLFGSIYLIICTITIILVTLFPKFFQKLGGAEELGTLMIMMYFVSIGGAADLMELLQVGGVILCAMVFVTVGNLGCLFGFGKLFKWNWEELCNASCATIGGPTTAAAFSINKGWNALIVPGILIGLWGYAIGSYVGILCGNIFS</sequence>
<protein>
    <submittedName>
        <fullName evidence="2">DUF819 family protein</fullName>
    </submittedName>
</protein>
<organism evidence="2 3">
    <name type="scientific">Candidatus Ventrousia excrementavium</name>
    <dbReference type="NCBI Taxonomy" id="2840961"/>
    <lineage>
        <taxon>Bacteria</taxon>
        <taxon>Bacillati</taxon>
        <taxon>Bacillota</taxon>
        <taxon>Clostridia</taxon>
        <taxon>Eubacteriales</taxon>
        <taxon>Clostridiaceae</taxon>
        <taxon>Clostridiaceae incertae sedis</taxon>
        <taxon>Candidatus Ventrousia</taxon>
    </lineage>
</organism>
<feature type="transmembrane region" description="Helical" evidence="1">
    <location>
        <begin position="306"/>
        <end position="329"/>
    </location>
</feature>
<dbReference type="Pfam" id="PF05684">
    <property type="entry name" value="DUF819"/>
    <property type="match status" value="1"/>
</dbReference>
<feature type="transmembrane region" description="Helical" evidence="1">
    <location>
        <begin position="12"/>
        <end position="28"/>
    </location>
</feature>
<feature type="transmembrane region" description="Helical" evidence="1">
    <location>
        <begin position="216"/>
        <end position="240"/>
    </location>
</feature>
<keyword evidence="1" id="KW-0472">Membrane</keyword>
<dbReference type="AlphaFoldDB" id="A0A9D1ITW3"/>
<gene>
    <name evidence="2" type="ORF">IAB67_04115</name>
</gene>
<dbReference type="PANTHER" id="PTHR34289">
    <property type="entry name" value="PROTEIN, PUTATIVE (DUF819)-RELATED"/>
    <property type="match status" value="1"/>
</dbReference>
<dbReference type="InterPro" id="IPR008537">
    <property type="entry name" value="DUF819"/>
</dbReference>
<keyword evidence="1" id="KW-1133">Transmembrane helix</keyword>
<dbReference type="PANTHER" id="PTHR34289:SF8">
    <property type="entry name" value="DUF819 DOMAIN-CONTAINING PROTEIN"/>
    <property type="match status" value="1"/>
</dbReference>
<reference evidence="2" key="2">
    <citation type="journal article" date="2021" name="PeerJ">
        <title>Extensive microbial diversity within the chicken gut microbiome revealed by metagenomics and culture.</title>
        <authorList>
            <person name="Gilroy R."/>
            <person name="Ravi A."/>
            <person name="Getino M."/>
            <person name="Pursley I."/>
            <person name="Horton D.L."/>
            <person name="Alikhan N.F."/>
            <person name="Baker D."/>
            <person name="Gharbi K."/>
            <person name="Hall N."/>
            <person name="Watson M."/>
            <person name="Adriaenssens E.M."/>
            <person name="Foster-Nyarko E."/>
            <person name="Jarju S."/>
            <person name="Secka A."/>
            <person name="Antonio M."/>
            <person name="Oren A."/>
            <person name="Chaudhuri R.R."/>
            <person name="La Ragione R."/>
            <person name="Hildebrand F."/>
            <person name="Pallen M.J."/>
        </authorList>
    </citation>
    <scope>NUCLEOTIDE SEQUENCE</scope>
    <source>
        <strain evidence="2">CHK191-8634</strain>
    </source>
</reference>
<feature type="transmembrane region" description="Helical" evidence="1">
    <location>
        <begin position="284"/>
        <end position="300"/>
    </location>
</feature>
<comment type="caution">
    <text evidence="2">The sequence shown here is derived from an EMBL/GenBank/DDBJ whole genome shotgun (WGS) entry which is preliminary data.</text>
</comment>
<accession>A0A9D1ITW3</accession>
<evidence type="ECO:0000313" key="2">
    <source>
        <dbReference type="EMBL" id="HIU43463.1"/>
    </source>
</evidence>
<feature type="transmembrane region" description="Helical" evidence="1">
    <location>
        <begin position="153"/>
        <end position="175"/>
    </location>
</feature>